<dbReference type="EMBL" id="RAWK01000044">
    <property type="protein sequence ID" value="RKH70312.1"/>
    <property type="molecule type" value="Genomic_DNA"/>
</dbReference>
<protein>
    <submittedName>
        <fullName evidence="1">Uncharacterized protein</fullName>
    </submittedName>
</protein>
<keyword evidence="2" id="KW-1185">Reference proteome</keyword>
<evidence type="ECO:0000313" key="1">
    <source>
        <dbReference type="EMBL" id="RKH70312.1"/>
    </source>
</evidence>
<proteinExistence type="predicted"/>
<dbReference type="AlphaFoldDB" id="A0A3A8QZM4"/>
<name>A0A3A8QZM4_9BACT</name>
<organism evidence="1 2">
    <name type="scientific">Corallococcus aberystwythensis</name>
    <dbReference type="NCBI Taxonomy" id="2316722"/>
    <lineage>
        <taxon>Bacteria</taxon>
        <taxon>Pseudomonadati</taxon>
        <taxon>Myxococcota</taxon>
        <taxon>Myxococcia</taxon>
        <taxon>Myxococcales</taxon>
        <taxon>Cystobacterineae</taxon>
        <taxon>Myxococcaceae</taxon>
        <taxon>Corallococcus</taxon>
    </lineage>
</organism>
<accession>A0A3A8QZM4</accession>
<reference evidence="2" key="1">
    <citation type="submission" date="2018-09" db="EMBL/GenBank/DDBJ databases">
        <authorList>
            <person name="Livingstone P.G."/>
            <person name="Whitworth D.E."/>
        </authorList>
    </citation>
    <scope>NUCLEOTIDE SEQUENCE [LARGE SCALE GENOMIC DNA]</scope>
    <source>
        <strain evidence="2">AB050A</strain>
    </source>
</reference>
<sequence length="180" mass="20309">MDAVMDNEWKDLEARVAELDALAAQAKTADEHATVSARRRFLLIALDSEGLLDAAQAPEVRERLERLGLPVLQGYHASAMELLRYYGSIQRRRYIPGASSRPILGGPVSLDWFRRPDHTPGTYNPFAWLGCCENIFVDTRHPEADGFGEIFMRVDGAMAHLAWRRDDGVTANLIFGRHFR</sequence>
<comment type="caution">
    <text evidence="1">The sequence shown here is derived from an EMBL/GenBank/DDBJ whole genome shotgun (WGS) entry which is preliminary data.</text>
</comment>
<dbReference type="Proteomes" id="UP000267003">
    <property type="component" value="Unassembled WGS sequence"/>
</dbReference>
<gene>
    <name evidence="1" type="ORF">D7W81_09505</name>
</gene>
<evidence type="ECO:0000313" key="2">
    <source>
        <dbReference type="Proteomes" id="UP000267003"/>
    </source>
</evidence>